<evidence type="ECO:0000313" key="4">
    <source>
        <dbReference type="Proteomes" id="UP000236178"/>
    </source>
</evidence>
<dbReference type="OrthoDB" id="3435720at2"/>
<keyword evidence="2" id="KW-0812">Transmembrane</keyword>
<proteinExistence type="predicted"/>
<evidence type="ECO:0000256" key="2">
    <source>
        <dbReference type="SAM" id="Phobius"/>
    </source>
</evidence>
<sequence>MLAGNQLNRGVVARHLEDAAQDPALAPRAEELRALAGALDSSDISALDAWADLDLMGHFARPESVAETVPDSRGTRLDSALDWVLGALVFLPLLFTWFGLWQASSAYGVLTGDNPKAAGRPFLQLWQSGFDGHLGELFRFGHVAVSGCITLTMLFILTAVHGYRRSVAERRAEHAGERARGALARLVPVLTHAQLLLNEHRFASPQRFAAELNAAAGRLQRMHSKAITTQEELTRAAQLVGEAAEKAEQRLAQAEAYVRPIEQVVLRIEETVRESGTALQSAVRNLDDPLDQAGRRLADAVSGQTDVLDEALEKLRTAGDEMRDILSRAADRLETAVGDNGDTVHRAVSDAARQVEDSLTVLAASQRGFTTGVEVVADVNGRLLSDLGAVAERTGEAAEVSREALRGIEARSSALHEAADRFTHVTDALTLMLRETETVRAEAVAARVEAQAAQAQAVTARAEAQAAQAGAEAAQKRAEDELRQAKELRAAIGSAR</sequence>
<keyword evidence="2" id="KW-1133">Transmembrane helix</keyword>
<keyword evidence="4" id="KW-1185">Reference proteome</keyword>
<dbReference type="AlphaFoldDB" id="A0A2I0SYB2"/>
<keyword evidence="1" id="KW-0175">Coiled coil</keyword>
<evidence type="ECO:0000313" key="3">
    <source>
        <dbReference type="EMBL" id="PKT74875.1"/>
    </source>
</evidence>
<feature type="transmembrane region" description="Helical" evidence="2">
    <location>
        <begin position="80"/>
        <end position="100"/>
    </location>
</feature>
<gene>
    <name evidence="3" type="ORF">CW362_00275</name>
</gene>
<dbReference type="RefSeq" id="WP_103547185.1">
    <property type="nucleotide sequence ID" value="NZ_JBHJSK010000002.1"/>
</dbReference>
<evidence type="ECO:0000256" key="1">
    <source>
        <dbReference type="SAM" id="Coils"/>
    </source>
</evidence>
<feature type="transmembrane region" description="Helical" evidence="2">
    <location>
        <begin position="140"/>
        <end position="163"/>
    </location>
</feature>
<protein>
    <submittedName>
        <fullName evidence="3">Uncharacterized protein</fullName>
    </submittedName>
</protein>
<comment type="caution">
    <text evidence="3">The sequence shown here is derived from an EMBL/GenBank/DDBJ whole genome shotgun (WGS) entry which is preliminary data.</text>
</comment>
<name>A0A2I0SYB2_9ACTN</name>
<feature type="coiled-coil region" evidence="1">
    <location>
        <begin position="445"/>
        <end position="491"/>
    </location>
</feature>
<reference evidence="3 4" key="1">
    <citation type="submission" date="2017-12" db="EMBL/GenBank/DDBJ databases">
        <title>Streptomyces populusis sp. nov., a novel endophytic actinobacterium isolated from stems of Populus adenopoda Maxim.</title>
        <authorList>
            <person name="Wang Z."/>
        </authorList>
    </citation>
    <scope>NUCLEOTIDE SEQUENCE [LARGE SCALE GENOMIC DNA]</scope>
    <source>
        <strain evidence="3 4">A249</strain>
    </source>
</reference>
<accession>A0A2I0SYB2</accession>
<keyword evidence="2" id="KW-0472">Membrane</keyword>
<organism evidence="3 4">
    <name type="scientific">Streptomyces populi</name>
    <dbReference type="NCBI Taxonomy" id="2058924"/>
    <lineage>
        <taxon>Bacteria</taxon>
        <taxon>Bacillati</taxon>
        <taxon>Actinomycetota</taxon>
        <taxon>Actinomycetes</taxon>
        <taxon>Kitasatosporales</taxon>
        <taxon>Streptomycetaceae</taxon>
        <taxon>Streptomyces</taxon>
    </lineage>
</organism>
<dbReference type="EMBL" id="PJOS01000001">
    <property type="protein sequence ID" value="PKT74875.1"/>
    <property type="molecule type" value="Genomic_DNA"/>
</dbReference>
<dbReference type="Proteomes" id="UP000236178">
    <property type="component" value="Unassembled WGS sequence"/>
</dbReference>